<protein>
    <recommendedName>
        <fullName evidence="4">Large polyvalent protein-associated domain-containing protein</fullName>
    </recommendedName>
</protein>
<name>A0ABS5HKR0_9BACT</name>
<evidence type="ECO:0000313" key="3">
    <source>
        <dbReference type="Proteomes" id="UP000682951"/>
    </source>
</evidence>
<dbReference type="EMBL" id="JAGSSW010000010">
    <property type="protein sequence ID" value="MBR8464615.1"/>
    <property type="molecule type" value="Genomic_DNA"/>
</dbReference>
<feature type="region of interest" description="Disordered" evidence="1">
    <location>
        <begin position="680"/>
        <end position="719"/>
    </location>
</feature>
<organism evidence="2 3">
    <name type="scientific">Campylobacter anatolicus</name>
    <dbReference type="NCBI Taxonomy" id="2829105"/>
    <lineage>
        <taxon>Bacteria</taxon>
        <taxon>Pseudomonadati</taxon>
        <taxon>Campylobacterota</taxon>
        <taxon>Epsilonproteobacteria</taxon>
        <taxon>Campylobacterales</taxon>
        <taxon>Campylobacteraceae</taxon>
        <taxon>Campylobacter</taxon>
    </lineage>
</organism>
<feature type="compositionally biased region" description="Basic and acidic residues" evidence="1">
    <location>
        <begin position="680"/>
        <end position="703"/>
    </location>
</feature>
<feature type="compositionally biased region" description="Low complexity" evidence="1">
    <location>
        <begin position="319"/>
        <end position="336"/>
    </location>
</feature>
<proteinExistence type="predicted"/>
<reference evidence="2 3" key="1">
    <citation type="submission" date="2021-04" db="EMBL/GenBank/DDBJ databases">
        <title>Molecular and phenotypic characterization and identification of bacterial isolates recovered from the Anatolian ground squirrels (Spermophilus xanthoprymnus) and which have the potential to form a new species in the Campylobacter genus.</title>
        <authorList>
            <person name="Aydin F."/>
            <person name="Abay S."/>
            <person name="Kayman T."/>
            <person name="Karakaya E."/>
            <person name="Mustak H.K."/>
            <person name="Mustak I.B."/>
            <person name="Bilgin N."/>
            <person name="Duzler A."/>
            <person name="Sahin O."/>
            <person name="Guran O."/>
            <person name="Saticioglu I.B."/>
        </authorList>
    </citation>
    <scope>NUCLEOTIDE SEQUENCE [LARGE SCALE GENOMIC DNA]</scope>
    <source>
        <strain evidence="3">faydin-G24</strain>
    </source>
</reference>
<accession>A0ABS5HKR0</accession>
<evidence type="ECO:0008006" key="4">
    <source>
        <dbReference type="Google" id="ProtNLM"/>
    </source>
</evidence>
<dbReference type="RefSeq" id="WP_212142444.1">
    <property type="nucleotide sequence ID" value="NZ_JAGSSW010000010.1"/>
</dbReference>
<keyword evidence="3" id="KW-1185">Reference proteome</keyword>
<comment type="caution">
    <text evidence="2">The sequence shown here is derived from an EMBL/GenBank/DDBJ whole genome shotgun (WGS) entry which is preliminary data.</text>
</comment>
<feature type="region of interest" description="Disordered" evidence="1">
    <location>
        <begin position="319"/>
        <end position="338"/>
    </location>
</feature>
<feature type="compositionally biased region" description="Polar residues" evidence="1">
    <location>
        <begin position="709"/>
        <end position="719"/>
    </location>
</feature>
<evidence type="ECO:0000256" key="1">
    <source>
        <dbReference type="SAM" id="MobiDB-lite"/>
    </source>
</evidence>
<gene>
    <name evidence="2" type="ORF">KDD93_08595</name>
</gene>
<dbReference type="Proteomes" id="UP000682951">
    <property type="component" value="Unassembled WGS sequence"/>
</dbReference>
<evidence type="ECO:0000313" key="2">
    <source>
        <dbReference type="EMBL" id="MBR8464615.1"/>
    </source>
</evidence>
<feature type="region of interest" description="Disordered" evidence="1">
    <location>
        <begin position="268"/>
        <end position="310"/>
    </location>
</feature>
<sequence>METLDEILKRLNTRSADINKRFTSSEYIANEEANELFASTEQDFNRARRLNNIEKALATQNYIKNAYKANSSALDYPDLTRITTIADDAKRYEKIRDFEFGKLENSLKYLKNLEIIAQKERDLNNSYSLAKAKMNQWKEQRAEQLNEEAYQRAANALGLLDLKSKQKEWDDKLSLEQEIGESVYKAQWDKMVEKLNAEIANNNALARKENLTADQAEDKIKERKEMFKHMSEKTGKSEPEIYALLNSGGVYRDGKFKYPEEMTAEMNSLLGSNGSSNSNSSNSNSSNSNTASNNQSTSSNNQSNTDASASLAKSSKSFSSLYSKDNNNNSNNNNNNISLAKSATNATGNIKIGKDEIKLLEDNGVIPSASGFLANQIIDGKFDISTQLNSGYTKTVTQDAKALNGKEFFEKYGINRQVFLDRVDSGDRILYKKDPKTGKYTVFTDYRLPDDMTDNEYKSFRRDELGKKLGSDGTSSDYTDLDGNPITPEDYLRNVKPFEGYIFISKRRYQSDIKNQGKDFMRIKEQLEKSFENEGLEDHEIKGKMGGILNSAKAKAVLSLASMLFPNVDFTYNKNFRDTILAMVDDSNNLEFAKIVKKLDDEKLSHTDSQNLRIKLEVIDKVIQHLNINNDNALLGHYQKAPIFDSNKNNLTDTYNLIRIDPEIVEKKFKEVLAEKRVKEETERIEEEKRKEMQKKREEEELQRILSLTPENSYYSSND</sequence>